<dbReference type="RefSeq" id="WP_110326786.1">
    <property type="nucleotide sequence ID" value="NZ_QJKD01000031.1"/>
</dbReference>
<reference evidence="1 2" key="1">
    <citation type="submission" date="2018-05" db="EMBL/GenBank/DDBJ databases">
        <title>Genomic Encyclopedia of Type Strains, Phase IV (KMG-IV): sequencing the most valuable type-strain genomes for metagenomic binning, comparative biology and taxonomic classification.</title>
        <authorList>
            <person name="Goeker M."/>
        </authorList>
    </citation>
    <scope>NUCLEOTIDE SEQUENCE [LARGE SCALE GENOMIC DNA]</scope>
    <source>
        <strain evidence="1 2">DSM 24995</strain>
    </source>
</reference>
<gene>
    <name evidence="1" type="ORF">DFR60_13147</name>
</gene>
<accession>A0A2V3XTK6</accession>
<dbReference type="Proteomes" id="UP000248057">
    <property type="component" value="Unassembled WGS sequence"/>
</dbReference>
<dbReference type="EMBL" id="QJKD01000031">
    <property type="protein sequence ID" value="PXX43531.1"/>
    <property type="molecule type" value="Genomic_DNA"/>
</dbReference>
<dbReference type="GeneID" id="86065073"/>
<keyword evidence="2" id="KW-1185">Reference proteome</keyword>
<dbReference type="AlphaFoldDB" id="A0A2V3XTK6"/>
<organism evidence="1 2">
    <name type="scientific">Hungatella effluvii</name>
    <dbReference type="NCBI Taxonomy" id="1096246"/>
    <lineage>
        <taxon>Bacteria</taxon>
        <taxon>Bacillati</taxon>
        <taxon>Bacillota</taxon>
        <taxon>Clostridia</taxon>
        <taxon>Lachnospirales</taxon>
        <taxon>Lachnospiraceae</taxon>
        <taxon>Hungatella</taxon>
    </lineage>
</organism>
<protein>
    <submittedName>
        <fullName evidence="1">Uncharacterized protein</fullName>
    </submittedName>
</protein>
<proteinExistence type="predicted"/>
<name>A0A2V3XTK6_9FIRM</name>
<sequence length="107" mass="11892">MSSVKGILERASLDNVIACLLDEPEPVKGTIDVSEKAIENSYREFILELTHLYPGINKDDDELFDAVIKFAAILEEIYLKIGLIVGGKLDRELKEGEKILKDMAAAK</sequence>
<evidence type="ECO:0000313" key="2">
    <source>
        <dbReference type="Proteomes" id="UP000248057"/>
    </source>
</evidence>
<evidence type="ECO:0000313" key="1">
    <source>
        <dbReference type="EMBL" id="PXX43531.1"/>
    </source>
</evidence>
<comment type="caution">
    <text evidence="1">The sequence shown here is derived from an EMBL/GenBank/DDBJ whole genome shotgun (WGS) entry which is preliminary data.</text>
</comment>